<proteinExistence type="predicted"/>
<evidence type="ECO:0000313" key="2">
    <source>
        <dbReference type="Proteomes" id="UP000218238"/>
    </source>
</evidence>
<dbReference type="OrthoDB" id="503186at2"/>
<reference evidence="1 2" key="1">
    <citation type="submission" date="2017-08" db="EMBL/GenBank/DDBJ databases">
        <title>Draft genome sequence of filamentous cyanobacterium Calothrix elsteri CCALA 953.</title>
        <authorList>
            <person name="Gagunashvili A.N."/>
            <person name="Elster J."/>
            <person name="Andresson O.S."/>
        </authorList>
    </citation>
    <scope>NUCLEOTIDE SEQUENCE [LARGE SCALE GENOMIC DNA]</scope>
    <source>
        <strain evidence="1 2">CCALA 953</strain>
    </source>
</reference>
<evidence type="ECO:0008006" key="3">
    <source>
        <dbReference type="Google" id="ProtNLM"/>
    </source>
</evidence>
<name>A0A2A2TQ69_9CYAN</name>
<dbReference type="AlphaFoldDB" id="A0A2A2TQ69"/>
<keyword evidence="2" id="KW-1185">Reference proteome</keyword>
<dbReference type="RefSeq" id="WP_095720203.1">
    <property type="nucleotide sequence ID" value="NZ_NTFS01000015.1"/>
</dbReference>
<sequence>MFKTATLWKWLYSSWEKSIDRPIPGYTILLPVPGDLPVFLKIALETCSTQKTDGLVETIVLPDQIVPGFSELLQEWETEYFLSPILLINPQPLEQLISRYRNNPHNNHWLQLIRGISATHSTHALLHDADLFITEDVFMKTHYQSCAERNLACLGVSPVWDTWYQEQGLNHLTATWEMMFSLEWARSFQPWEHRGHDGEIAGQIHTFDTTLYTQCQTVPERISYHEKEWGFIHFNYVICTYRWFQKSKGSFEDECFRILLIRSLINAFDKSNWKYDVPELDQLVKGITDTSNCVTYTQQKTRENYVEFRSKLQTLIDSKLLNEERVAILIDSVGDFDKAFG</sequence>
<organism evidence="1 2">
    <name type="scientific">Brunnivagina elsteri CCALA 953</name>
    <dbReference type="NCBI Taxonomy" id="987040"/>
    <lineage>
        <taxon>Bacteria</taxon>
        <taxon>Bacillati</taxon>
        <taxon>Cyanobacteriota</taxon>
        <taxon>Cyanophyceae</taxon>
        <taxon>Nostocales</taxon>
        <taxon>Calotrichaceae</taxon>
        <taxon>Brunnivagina</taxon>
    </lineage>
</organism>
<evidence type="ECO:0000313" key="1">
    <source>
        <dbReference type="EMBL" id="PAX60288.1"/>
    </source>
</evidence>
<accession>A0A2A2TQ69</accession>
<protein>
    <recommendedName>
        <fullName evidence="3">Glycosyl transferase</fullName>
    </recommendedName>
</protein>
<gene>
    <name evidence="1" type="ORF">CK510_02600</name>
</gene>
<comment type="caution">
    <text evidence="1">The sequence shown here is derived from an EMBL/GenBank/DDBJ whole genome shotgun (WGS) entry which is preliminary data.</text>
</comment>
<dbReference type="Proteomes" id="UP000218238">
    <property type="component" value="Unassembled WGS sequence"/>
</dbReference>
<dbReference type="EMBL" id="NTFS01000015">
    <property type="protein sequence ID" value="PAX60288.1"/>
    <property type="molecule type" value="Genomic_DNA"/>
</dbReference>